<dbReference type="AlphaFoldDB" id="A0A1T5MDS0"/>
<keyword evidence="2" id="KW-1185">Reference proteome</keyword>
<organism evidence="1 2">
    <name type="scientific">Ohtaekwangia koreensis</name>
    <dbReference type="NCBI Taxonomy" id="688867"/>
    <lineage>
        <taxon>Bacteria</taxon>
        <taxon>Pseudomonadati</taxon>
        <taxon>Bacteroidota</taxon>
        <taxon>Cytophagia</taxon>
        <taxon>Cytophagales</taxon>
        <taxon>Fulvivirgaceae</taxon>
        <taxon>Ohtaekwangia</taxon>
    </lineage>
</organism>
<dbReference type="STRING" id="688867.SAMN05660236_5043"/>
<gene>
    <name evidence="1" type="ORF">SAMN05660236_5043</name>
</gene>
<evidence type="ECO:0000313" key="1">
    <source>
        <dbReference type="EMBL" id="SKC86048.1"/>
    </source>
</evidence>
<proteinExistence type="predicted"/>
<dbReference type="EMBL" id="FUZU01000004">
    <property type="protein sequence ID" value="SKC86048.1"/>
    <property type="molecule type" value="Genomic_DNA"/>
</dbReference>
<reference evidence="1 2" key="1">
    <citation type="submission" date="2017-02" db="EMBL/GenBank/DDBJ databases">
        <authorList>
            <person name="Peterson S.W."/>
        </authorList>
    </citation>
    <scope>NUCLEOTIDE SEQUENCE [LARGE SCALE GENOMIC DNA]</scope>
    <source>
        <strain evidence="1 2">DSM 25262</strain>
    </source>
</reference>
<evidence type="ECO:0000313" key="2">
    <source>
        <dbReference type="Proteomes" id="UP000190961"/>
    </source>
</evidence>
<name>A0A1T5MDS0_9BACT</name>
<sequence>MQQKVSTLEEATGMLMPKNQGNVSETPWSFFIAVQGQDSQIYSLRDALVYHDVYNLYRS</sequence>
<accession>A0A1T5MDS0</accession>
<protein>
    <submittedName>
        <fullName evidence="1">Uncharacterized protein</fullName>
    </submittedName>
</protein>
<dbReference type="Proteomes" id="UP000190961">
    <property type="component" value="Unassembled WGS sequence"/>
</dbReference>